<dbReference type="Proteomes" id="UP000232688">
    <property type="component" value="Unassembled WGS sequence"/>
</dbReference>
<name>A0A2N0QY14_9GLOM</name>
<sequence length="634" mass="72640">MSQSQALVIDEIMEKCKQEEKWNNEWIGWPKDGSLETQFYQPVLVLVNYVIQQCNRTSGKFARTAVVHANCCPIQNRICAVARKSDIVLVDCSNVQRREGEPVVRWSDIHVVGEIKRTDKNDNVNTDLELAGYVREIFGNQPTRRFVFGFTICGASIRIWLFDRSGGIGSHAFSIHKDPKMFIRVITEFATMGDSQLGYDPSVLVYPFSIGRMDFKKDMHSVSEGQSGTTAESKIERFVLVKKIFYRAVICGRATVCWKAHRLDEDGKELMDKAYIIKDSWRSTLRDYTEGDLLKKATIALKDTVNSRVTKYYYHEDVTIFPISDPAVYQQSQGSKIVDDTFECIRKKLFLSLDDNGRVDSEFHANNPAGNPDCEIHEPLQSCSIGSTSSAVNVNNIPLKKPEYRIHTRLVTSTYGKPIYHFNDHLELLVAFRDTIKGHRNLYQIARILHRDISLYNILIGDDGRGFIIDLDYAIDTGSCQEKNKVQGHRTGTLPFMAIDILLQQSAHGFQHDLESFFYVLCWICCEFEGPCGTPRDKGCERKNLIAWATGLPENIGFMKLGMMQQFDYVMDTFSPYFKSFHHFMRKLHKMMFTAGRIKHDISYEKILKVFQDEIKRRDDENLPTNFGDLGIGT</sequence>
<dbReference type="Gene3D" id="1.10.510.10">
    <property type="entry name" value="Transferase(Phosphotransferase) domain 1"/>
    <property type="match status" value="1"/>
</dbReference>
<dbReference type="PROSITE" id="PS00109">
    <property type="entry name" value="PROTEIN_KINASE_TYR"/>
    <property type="match status" value="1"/>
</dbReference>
<dbReference type="InterPro" id="IPR008266">
    <property type="entry name" value="Tyr_kinase_AS"/>
</dbReference>
<comment type="caution">
    <text evidence="2">The sequence shown here is derived from an EMBL/GenBank/DDBJ whole genome shotgun (WGS) entry which is preliminary data.</text>
</comment>
<dbReference type="EMBL" id="LLXH01002347">
    <property type="protein sequence ID" value="PKC55956.1"/>
    <property type="molecule type" value="Genomic_DNA"/>
</dbReference>
<dbReference type="VEuPathDB" id="FungiDB:RhiirFUN_026746"/>
<dbReference type="InterPro" id="IPR040976">
    <property type="entry name" value="Pkinase_fungal"/>
</dbReference>
<organism evidence="2 3">
    <name type="scientific">Rhizophagus irregularis</name>
    <dbReference type="NCBI Taxonomy" id="588596"/>
    <lineage>
        <taxon>Eukaryota</taxon>
        <taxon>Fungi</taxon>
        <taxon>Fungi incertae sedis</taxon>
        <taxon>Mucoromycota</taxon>
        <taxon>Glomeromycotina</taxon>
        <taxon>Glomeromycetes</taxon>
        <taxon>Glomerales</taxon>
        <taxon>Glomeraceae</taxon>
        <taxon>Rhizophagus</taxon>
    </lineage>
</organism>
<dbReference type="SUPFAM" id="SSF56112">
    <property type="entry name" value="Protein kinase-like (PK-like)"/>
    <property type="match status" value="1"/>
</dbReference>
<accession>A0A2N0QY14</accession>
<dbReference type="VEuPathDB" id="FungiDB:RhiirA1_474754"/>
<proteinExistence type="predicted"/>
<evidence type="ECO:0000259" key="1">
    <source>
        <dbReference type="Pfam" id="PF17667"/>
    </source>
</evidence>
<dbReference type="AlphaFoldDB" id="A0A2N0QY14"/>
<dbReference type="PANTHER" id="PTHR38248:SF2">
    <property type="entry name" value="FUNK1 11"/>
    <property type="match status" value="1"/>
</dbReference>
<reference evidence="2 3" key="1">
    <citation type="submission" date="2017-10" db="EMBL/GenBank/DDBJ databases">
        <title>Extensive intraspecific genome diversity in a model arbuscular mycorrhizal fungus.</title>
        <authorList>
            <person name="Chen E.C.H."/>
            <person name="Morin E."/>
            <person name="Baudet D."/>
            <person name="Noel J."/>
            <person name="Ndikumana S."/>
            <person name="Charron P."/>
            <person name="St-Onge C."/>
            <person name="Giorgi J."/>
            <person name="Grigoriev I.V."/>
            <person name="Roux C."/>
            <person name="Martin F.M."/>
            <person name="Corradi N."/>
        </authorList>
    </citation>
    <scope>NUCLEOTIDE SEQUENCE [LARGE SCALE GENOMIC DNA]</scope>
    <source>
        <strain evidence="2 3">A1</strain>
    </source>
</reference>
<dbReference type="InterPro" id="IPR011009">
    <property type="entry name" value="Kinase-like_dom_sf"/>
</dbReference>
<feature type="domain" description="Fungal-type protein kinase" evidence="1">
    <location>
        <begin position="85"/>
        <end position="525"/>
    </location>
</feature>
<dbReference type="PANTHER" id="PTHR38248">
    <property type="entry name" value="FUNK1 6"/>
    <property type="match status" value="1"/>
</dbReference>
<gene>
    <name evidence="2" type="ORF">RhiirA1_474754</name>
</gene>
<dbReference type="VEuPathDB" id="FungiDB:FUN_008292"/>
<dbReference type="VEuPathDB" id="FungiDB:RhiirFUN_026745"/>
<evidence type="ECO:0000313" key="3">
    <source>
        <dbReference type="Proteomes" id="UP000232688"/>
    </source>
</evidence>
<protein>
    <recommendedName>
        <fullName evidence="1">Fungal-type protein kinase domain-containing protein</fullName>
    </recommendedName>
</protein>
<evidence type="ECO:0000313" key="2">
    <source>
        <dbReference type="EMBL" id="PKC55956.1"/>
    </source>
</evidence>
<dbReference type="VEuPathDB" id="FungiDB:FUN_019083"/>
<reference evidence="2 3" key="2">
    <citation type="submission" date="2017-10" db="EMBL/GenBank/DDBJ databases">
        <title>Genome analyses suggest a sexual origin of heterokaryosis in a supposedly ancient asexual fungus.</title>
        <authorList>
            <person name="Corradi N."/>
            <person name="Sedzielewska K."/>
            <person name="Noel J."/>
            <person name="Charron P."/>
            <person name="Farinelli L."/>
            <person name="Marton T."/>
            <person name="Kruger M."/>
            <person name="Pelin A."/>
            <person name="Brachmann A."/>
            <person name="Corradi N."/>
        </authorList>
    </citation>
    <scope>NUCLEOTIDE SEQUENCE [LARGE SCALE GENOMIC DNA]</scope>
    <source>
        <strain evidence="2 3">A1</strain>
    </source>
</reference>
<dbReference type="Pfam" id="PF17667">
    <property type="entry name" value="Pkinase_fungal"/>
    <property type="match status" value="1"/>
</dbReference>
<dbReference type="GO" id="GO:0004672">
    <property type="term" value="F:protein kinase activity"/>
    <property type="evidence" value="ECO:0007669"/>
    <property type="project" value="InterPro"/>
</dbReference>